<dbReference type="GO" id="GO:0003677">
    <property type="term" value="F:DNA binding"/>
    <property type="evidence" value="ECO:0007669"/>
    <property type="project" value="UniProtKB-KW"/>
</dbReference>
<protein>
    <submittedName>
        <fullName evidence="6">Phage integrase family protein</fullName>
    </submittedName>
</protein>
<dbReference type="InterPro" id="IPR050090">
    <property type="entry name" value="Tyrosine_recombinase_XerCD"/>
</dbReference>
<evidence type="ECO:0000256" key="3">
    <source>
        <dbReference type="ARBA" id="ARBA00023172"/>
    </source>
</evidence>
<sequence>MSEPYDRWHKSRPTPGEKKCTAHKKVPSSSHGLGKRWLARWRDHDGQQLSESFEKYEDAKRHLAKIETSVTEGTYIAKDKGDTLIKKLAEQWLADLIFKNPRTEPQYHARVKRYIIEPLGHIKIKDLIPSRIVSWIKGMLRTIGETYAGLIFSHFNSIVMMAVDDGLILKNPCASRSVQRVKPRRQRKTSKELPVSWEDSEGIKQNMPDRYKATVDCGRAIGMRQGEIFAFSPDDINWLQKDKVVHIRRQIAHDRGVMVFAPPKGGSKDDPKDRYVPIGEDLAFILAEHIRQFPSVEITLPWIEKDGPPVTVKLFFTSRERKPINKNYFNWLWKAALEEIGLIQALNDKPVGRGRLWEKCRDKMMHSLRHLFASEALNEGVDIYTLADLLGHEDPAFTLRRYVHRVAQSFEKARKALGRRYRLAA</sequence>
<feature type="region of interest" description="Disordered" evidence="4">
    <location>
        <begin position="1"/>
        <end position="32"/>
    </location>
</feature>
<comment type="similarity">
    <text evidence="1">Belongs to the 'phage' integrase family.</text>
</comment>
<dbReference type="Proteomes" id="UP000267408">
    <property type="component" value="Unassembled WGS sequence"/>
</dbReference>
<dbReference type="InterPro" id="IPR013762">
    <property type="entry name" value="Integrase-like_cat_sf"/>
</dbReference>
<comment type="caution">
    <text evidence="6">The sequence shown here is derived from an EMBL/GenBank/DDBJ whole genome shotgun (WGS) entry which is preliminary data.</text>
</comment>
<dbReference type="SUPFAM" id="SSF56349">
    <property type="entry name" value="DNA breaking-rejoining enzymes"/>
    <property type="match status" value="1"/>
</dbReference>
<dbReference type="PANTHER" id="PTHR30349:SF64">
    <property type="entry name" value="PROPHAGE INTEGRASE INTD-RELATED"/>
    <property type="match status" value="1"/>
</dbReference>
<accession>A0A8G1UKK1</accession>
<proteinExistence type="inferred from homology"/>
<dbReference type="RefSeq" id="WP_123556152.1">
    <property type="nucleotide sequence ID" value="NZ_RJVJ01000001.1"/>
</dbReference>
<name>A0A8G1UKK1_9ACTN</name>
<gene>
    <name evidence="6" type="ORF">EDD39_2905</name>
</gene>
<evidence type="ECO:0000256" key="4">
    <source>
        <dbReference type="SAM" id="MobiDB-lite"/>
    </source>
</evidence>
<keyword evidence="3" id="KW-0233">DNA recombination</keyword>
<dbReference type="OrthoDB" id="1822491at2"/>
<organism evidence="6 7">
    <name type="scientific">Kitasatospora cineracea</name>
    <dbReference type="NCBI Taxonomy" id="88074"/>
    <lineage>
        <taxon>Bacteria</taxon>
        <taxon>Bacillati</taxon>
        <taxon>Actinomycetota</taxon>
        <taxon>Actinomycetes</taxon>
        <taxon>Kitasatosporales</taxon>
        <taxon>Streptomycetaceae</taxon>
        <taxon>Kitasatospora</taxon>
    </lineage>
</organism>
<feature type="domain" description="Tyr recombinase" evidence="5">
    <location>
        <begin position="190"/>
        <end position="415"/>
    </location>
</feature>
<dbReference type="Gene3D" id="1.10.150.130">
    <property type="match status" value="1"/>
</dbReference>
<dbReference type="GO" id="GO:0006310">
    <property type="term" value="P:DNA recombination"/>
    <property type="evidence" value="ECO:0007669"/>
    <property type="project" value="UniProtKB-KW"/>
</dbReference>
<dbReference type="GO" id="GO:0015074">
    <property type="term" value="P:DNA integration"/>
    <property type="evidence" value="ECO:0007669"/>
    <property type="project" value="InterPro"/>
</dbReference>
<reference evidence="6 7" key="1">
    <citation type="submission" date="2018-11" db="EMBL/GenBank/DDBJ databases">
        <title>Sequencing the genomes of 1000 actinobacteria strains.</title>
        <authorList>
            <person name="Klenk H.-P."/>
        </authorList>
    </citation>
    <scope>NUCLEOTIDE SEQUENCE [LARGE SCALE GENOMIC DNA]</scope>
    <source>
        <strain evidence="6 7">DSM 44780</strain>
    </source>
</reference>
<evidence type="ECO:0000313" key="7">
    <source>
        <dbReference type="Proteomes" id="UP000267408"/>
    </source>
</evidence>
<dbReference type="Pfam" id="PF00589">
    <property type="entry name" value="Phage_integrase"/>
    <property type="match status" value="1"/>
</dbReference>
<dbReference type="PROSITE" id="PS51898">
    <property type="entry name" value="TYR_RECOMBINASE"/>
    <property type="match status" value="1"/>
</dbReference>
<dbReference type="AlphaFoldDB" id="A0A8G1UKK1"/>
<evidence type="ECO:0000259" key="5">
    <source>
        <dbReference type="PROSITE" id="PS51898"/>
    </source>
</evidence>
<dbReference type="InterPro" id="IPR011010">
    <property type="entry name" value="DNA_brk_join_enz"/>
</dbReference>
<dbReference type="InterPro" id="IPR002104">
    <property type="entry name" value="Integrase_catalytic"/>
</dbReference>
<keyword evidence="2" id="KW-0238">DNA-binding</keyword>
<dbReference type="EMBL" id="RJVJ01000001">
    <property type="protein sequence ID" value="ROR44699.1"/>
    <property type="molecule type" value="Genomic_DNA"/>
</dbReference>
<evidence type="ECO:0000256" key="1">
    <source>
        <dbReference type="ARBA" id="ARBA00008857"/>
    </source>
</evidence>
<dbReference type="PANTHER" id="PTHR30349">
    <property type="entry name" value="PHAGE INTEGRASE-RELATED"/>
    <property type="match status" value="1"/>
</dbReference>
<dbReference type="InterPro" id="IPR010998">
    <property type="entry name" value="Integrase_recombinase_N"/>
</dbReference>
<evidence type="ECO:0000256" key="2">
    <source>
        <dbReference type="ARBA" id="ARBA00023125"/>
    </source>
</evidence>
<dbReference type="Gene3D" id="1.10.443.10">
    <property type="entry name" value="Intergrase catalytic core"/>
    <property type="match status" value="1"/>
</dbReference>
<evidence type="ECO:0000313" key="6">
    <source>
        <dbReference type="EMBL" id="ROR44699.1"/>
    </source>
</evidence>